<dbReference type="InterPro" id="IPR047112">
    <property type="entry name" value="RecG/Mfd"/>
</dbReference>
<dbReference type="NCBIfam" id="TIGR00580">
    <property type="entry name" value="mfd"/>
    <property type="match status" value="1"/>
</dbReference>
<dbReference type="InterPro" id="IPR037235">
    <property type="entry name" value="TRCF-like_C_D7"/>
</dbReference>
<dbReference type="PROSITE" id="PS51194">
    <property type="entry name" value="HELICASE_CTER"/>
    <property type="match status" value="1"/>
</dbReference>
<dbReference type="InterPro" id="IPR027417">
    <property type="entry name" value="P-loop_NTPase"/>
</dbReference>
<keyword evidence="3 9" id="KW-0227">DNA damage</keyword>
<evidence type="ECO:0000313" key="12">
    <source>
        <dbReference type="EMBL" id="QUV94254.1"/>
    </source>
</evidence>
<dbReference type="SMART" id="SM00982">
    <property type="entry name" value="TRCF"/>
    <property type="match status" value="1"/>
</dbReference>
<dbReference type="InterPro" id="IPR036101">
    <property type="entry name" value="CarD-like/TRCF_RID_sf"/>
</dbReference>
<keyword evidence="4 9" id="KW-0378">Hydrolase</keyword>
<dbReference type="InterPro" id="IPR005118">
    <property type="entry name" value="TRCF_C"/>
</dbReference>
<dbReference type="EMBL" id="CP072642">
    <property type="protein sequence ID" value="QUV94254.1"/>
    <property type="molecule type" value="Genomic_DNA"/>
</dbReference>
<evidence type="ECO:0000256" key="1">
    <source>
        <dbReference type="ARBA" id="ARBA00022490"/>
    </source>
</evidence>
<comment type="similarity">
    <text evidence="9">In the C-terminal section; belongs to the helicase family. RecG subfamily.</text>
</comment>
<dbReference type="Gene3D" id="2.40.10.170">
    <property type="match status" value="1"/>
</dbReference>
<dbReference type="SUPFAM" id="SSF143517">
    <property type="entry name" value="TRCF domain-like"/>
    <property type="match status" value="1"/>
</dbReference>
<dbReference type="InterPro" id="IPR011545">
    <property type="entry name" value="DEAD/DEAH_box_helicase_dom"/>
</dbReference>
<dbReference type="InterPro" id="IPR003711">
    <property type="entry name" value="CarD-like/TRCF_RID"/>
</dbReference>
<keyword evidence="6 9" id="KW-0067">ATP-binding</keyword>
<comment type="similarity">
    <text evidence="9">In the N-terminal section; belongs to the UvrB family.</text>
</comment>
<evidence type="ECO:0000259" key="10">
    <source>
        <dbReference type="PROSITE" id="PS51192"/>
    </source>
</evidence>
<evidence type="ECO:0000256" key="2">
    <source>
        <dbReference type="ARBA" id="ARBA00022741"/>
    </source>
</evidence>
<dbReference type="EC" id="3.6.4.-" evidence="9"/>
<proteinExistence type="inferred from homology"/>
<comment type="subcellular location">
    <subcellularLocation>
        <location evidence="9">Cytoplasm</location>
    </subcellularLocation>
</comment>
<dbReference type="SUPFAM" id="SSF141259">
    <property type="entry name" value="CarD-like"/>
    <property type="match status" value="1"/>
</dbReference>
<dbReference type="SMART" id="SM00487">
    <property type="entry name" value="DEXDc"/>
    <property type="match status" value="1"/>
</dbReference>
<keyword evidence="2 9" id="KW-0547">Nucleotide-binding</keyword>
<dbReference type="Gene3D" id="3.90.1150.50">
    <property type="entry name" value="Transcription-repair-coupling factor, D7 domain"/>
    <property type="match status" value="1"/>
</dbReference>
<dbReference type="RefSeq" id="WP_211422558.1">
    <property type="nucleotide sequence ID" value="NZ_CP072642.1"/>
</dbReference>
<keyword evidence="13" id="KW-1185">Reference proteome</keyword>
<feature type="domain" description="Helicase C-terminal" evidence="11">
    <location>
        <begin position="886"/>
        <end position="1036"/>
    </location>
</feature>
<dbReference type="SMART" id="SM01058">
    <property type="entry name" value="CarD_TRCF"/>
    <property type="match status" value="1"/>
</dbReference>
<dbReference type="CDD" id="cd17991">
    <property type="entry name" value="DEXHc_TRCF"/>
    <property type="match status" value="1"/>
</dbReference>
<dbReference type="Pfam" id="PF00271">
    <property type="entry name" value="Helicase_C"/>
    <property type="match status" value="1"/>
</dbReference>
<dbReference type="PANTHER" id="PTHR47964:SF1">
    <property type="entry name" value="ATP-DEPENDENT DNA HELICASE HOMOLOG RECG, CHLOROPLASTIC"/>
    <property type="match status" value="1"/>
</dbReference>
<dbReference type="SUPFAM" id="SSF52540">
    <property type="entry name" value="P-loop containing nucleoside triphosphate hydrolases"/>
    <property type="match status" value="4"/>
</dbReference>
<dbReference type="InterPro" id="IPR001650">
    <property type="entry name" value="Helicase_C-like"/>
</dbReference>
<feature type="domain" description="Helicase ATP-binding" evidence="10">
    <location>
        <begin position="700"/>
        <end position="861"/>
    </location>
</feature>
<dbReference type="Pfam" id="PF02559">
    <property type="entry name" value="CarD_TRCF_RID"/>
    <property type="match status" value="1"/>
</dbReference>
<evidence type="ECO:0000256" key="7">
    <source>
        <dbReference type="ARBA" id="ARBA00023125"/>
    </source>
</evidence>
<dbReference type="SMART" id="SM00490">
    <property type="entry name" value="HELICc"/>
    <property type="match status" value="1"/>
</dbReference>
<keyword evidence="8 9" id="KW-0234">DNA repair</keyword>
<accession>A0ABX8AZW9</accession>
<name>A0ABX8AZW9_9BACT</name>
<evidence type="ECO:0000313" key="13">
    <source>
        <dbReference type="Proteomes" id="UP000677668"/>
    </source>
</evidence>
<evidence type="ECO:0000256" key="8">
    <source>
        <dbReference type="ARBA" id="ARBA00023204"/>
    </source>
</evidence>
<reference evidence="12 13" key="1">
    <citation type="submission" date="2021-03" db="EMBL/GenBank/DDBJ databases">
        <title>Genomic and phenotypic characterization of Chloracidobacterium isolates provides evidence for multiple species.</title>
        <authorList>
            <person name="Saini M.K."/>
            <person name="Costas A.M.G."/>
            <person name="Tank M."/>
            <person name="Bryant D.A."/>
        </authorList>
    </citation>
    <scope>NUCLEOTIDE SEQUENCE [LARGE SCALE GENOMIC DNA]</scope>
    <source>
        <strain evidence="12 13">N</strain>
    </source>
</reference>
<dbReference type="InterPro" id="IPR041471">
    <property type="entry name" value="UvrB_inter"/>
</dbReference>
<dbReference type="Pfam" id="PF03461">
    <property type="entry name" value="TRCF"/>
    <property type="match status" value="1"/>
</dbReference>
<sequence length="1228" mass="136108">MKSTAAVSTATPQLVLPAPFSDLARTPEGSELLRQLRQTRPVSVVSGVTGSARALIPALLHAVTGQPVVFVVPTPQDGELLEADVRYFVRLTQRLAADSPDGVQVFPVVEGGPYCATSPHPDVLEARALCLNRLLQGESRVTLVPARALAERLAPPQALTVGRVTLEVGEEYPLDDLLKLLSGTGYVRREPVMAPGEFSLRGGILDIYSPAQDNPVRLEFWGDTLESIREFDIESQRSIARRTSCQVLPLREFATLPEGLRAWAARAREHWAEARFADELRPRLTLAERGELFDGWESLLPLAHPLTGSLFDYLGAVRFVIEEPAAVERSLEKYARQLHDQFTAANDAGELVLAPDYFLLDAEALRTALARYPRCELRALGITADRVDAGFMGELTPREPSDNGAAAAGAPWFLFPPPEDAAELALATPPMRRFHGRMSQLVTELRELRQRGVTTLFVMPSSGVAERVRDMLREYDIAVGCYPDLLTLCQALAETQRASCFVTVGSLLNGFRFPAAQLAFVVERELFDEAPSVEEVRLTPAGSPKRKVSVSSFLSDFRDLKVGDFVVHVNHGIGRFLGLQQVQVDHRTPPCEVMVLEYADQQRLSVPVERLDLVQKFSSAETSTPRLDRLGGNAWAKTKARAKRAMRDMTEELLRLYAERQLVQGAACAPDTPWQQEFEDAFPYELTRDQATALTDIKRDLESPVPMDRLLCGDVGFGKTEVAMRAAFKVVMENRQVAVLSPTTVLAFQHTKTFRERFASFPVTIEMVSRFRTAKEIADVLARTARGEVDILIGTHRLLSKDVTFKHLGLVIIDEEQRFGVAHKEKLKQLRRKVDVLTLSATPIPRTLNLAIAGLRDMSVIETPPRDRLPIHTVVAQFSENVVRSAIETELARGGQVFFVHNRVESIFTIAELIQRLAPAARIGVGHGQMGEKELEAVMMRFVNHELDVLVSTTIIENGIDIPLANTIVINHADQYGLAQLYQLRGRVGRSNRRAFAYLLIPPETELSSVARQRLAAIREFSDLGSGFRIAALDLELRGAGNLLGGQQSGHLDTIGFDLYCRLLDETVRELRGMPIEEDIQTAINLRMDIRIPETYIADVGQRLRTYKRISSAADDAALEALGQELDDRYGPRPPQVIALFEYARLRHRASALGILSLDWDGGTLSVRFADKPHIDVAALTRLVAEVPGARLTGGQMLRLPLAAAEPADVFAVIHRWLERLTPEETQG</sequence>
<evidence type="ECO:0000256" key="9">
    <source>
        <dbReference type="HAMAP-Rule" id="MF_00969"/>
    </source>
</evidence>
<evidence type="ECO:0000256" key="6">
    <source>
        <dbReference type="ARBA" id="ARBA00022840"/>
    </source>
</evidence>
<protein>
    <recommendedName>
        <fullName evidence="9">Transcription-repair-coupling factor</fullName>
        <shortName evidence="9">TRCF</shortName>
        <ecNumber evidence="9">3.6.4.-</ecNumber>
    </recommendedName>
</protein>
<dbReference type="Pfam" id="PF00270">
    <property type="entry name" value="DEAD"/>
    <property type="match status" value="1"/>
</dbReference>
<gene>
    <name evidence="9 12" type="primary">mfd</name>
    <name evidence="12" type="ORF">J8C05_02030</name>
</gene>
<keyword evidence="5" id="KW-0347">Helicase</keyword>
<keyword evidence="7 9" id="KW-0238">DNA-binding</keyword>
<dbReference type="PANTHER" id="PTHR47964">
    <property type="entry name" value="ATP-DEPENDENT DNA HELICASE HOMOLOG RECG, CHLOROPLASTIC"/>
    <property type="match status" value="1"/>
</dbReference>
<dbReference type="Gene3D" id="3.30.2060.10">
    <property type="entry name" value="Penicillin-binding protein 1b domain"/>
    <property type="match status" value="1"/>
</dbReference>
<dbReference type="Gene3D" id="3.40.50.300">
    <property type="entry name" value="P-loop containing nucleotide triphosphate hydrolases"/>
    <property type="match status" value="2"/>
</dbReference>
<dbReference type="InterPro" id="IPR014001">
    <property type="entry name" value="Helicase_ATP-bd"/>
</dbReference>
<evidence type="ECO:0000256" key="3">
    <source>
        <dbReference type="ARBA" id="ARBA00022763"/>
    </source>
</evidence>
<dbReference type="HAMAP" id="MF_00969">
    <property type="entry name" value="TRCF"/>
    <property type="match status" value="1"/>
</dbReference>
<dbReference type="PROSITE" id="PS51192">
    <property type="entry name" value="HELICASE_ATP_BIND_1"/>
    <property type="match status" value="1"/>
</dbReference>
<comment type="function">
    <text evidence="9">Couples transcription and DNA repair by recognizing RNA polymerase (RNAP) stalled at DNA lesions. Mediates ATP-dependent release of RNAP and its truncated transcript from the DNA, and recruitment of nucleotide excision repair machinery to the damaged site.</text>
</comment>
<dbReference type="Pfam" id="PF17757">
    <property type="entry name" value="UvrB_inter"/>
    <property type="match status" value="1"/>
</dbReference>
<keyword evidence="1 9" id="KW-0963">Cytoplasm</keyword>
<organism evidence="12 13">
    <name type="scientific">Chloracidobacterium sp. N</name>
    <dbReference type="NCBI Taxonomy" id="2821540"/>
    <lineage>
        <taxon>Bacteria</taxon>
        <taxon>Pseudomonadati</taxon>
        <taxon>Acidobacteriota</taxon>
        <taxon>Terriglobia</taxon>
        <taxon>Terriglobales</taxon>
        <taxon>Acidobacteriaceae</taxon>
        <taxon>Chloracidobacterium</taxon>
        <taxon>Chloracidobacterium aggregatum</taxon>
    </lineage>
</organism>
<dbReference type="Proteomes" id="UP000677668">
    <property type="component" value="Chromosome 1"/>
</dbReference>
<dbReference type="Gene3D" id="3.40.50.11180">
    <property type="match status" value="1"/>
</dbReference>
<evidence type="ECO:0000259" key="11">
    <source>
        <dbReference type="PROSITE" id="PS51194"/>
    </source>
</evidence>
<dbReference type="InterPro" id="IPR004576">
    <property type="entry name" value="Mfd"/>
</dbReference>
<evidence type="ECO:0000256" key="4">
    <source>
        <dbReference type="ARBA" id="ARBA00022801"/>
    </source>
</evidence>
<evidence type="ECO:0000256" key="5">
    <source>
        <dbReference type="ARBA" id="ARBA00022806"/>
    </source>
</evidence>